<organism evidence="4 5">
    <name type="scientific">Phomopsis amygdali</name>
    <name type="common">Fusicoccum amygdali</name>
    <dbReference type="NCBI Taxonomy" id="1214568"/>
    <lineage>
        <taxon>Eukaryota</taxon>
        <taxon>Fungi</taxon>
        <taxon>Dikarya</taxon>
        <taxon>Ascomycota</taxon>
        <taxon>Pezizomycotina</taxon>
        <taxon>Sordariomycetes</taxon>
        <taxon>Sordariomycetidae</taxon>
        <taxon>Diaporthales</taxon>
        <taxon>Diaporthaceae</taxon>
        <taxon>Diaporthe</taxon>
    </lineage>
</organism>
<evidence type="ECO:0000256" key="2">
    <source>
        <dbReference type="ARBA" id="ARBA00023043"/>
    </source>
</evidence>
<dbReference type="InterPro" id="IPR036770">
    <property type="entry name" value="Ankyrin_rpt-contain_sf"/>
</dbReference>
<accession>A0AAD9W4R3</accession>
<evidence type="ECO:0000313" key="5">
    <source>
        <dbReference type="Proteomes" id="UP001265746"/>
    </source>
</evidence>
<keyword evidence="1" id="KW-0677">Repeat</keyword>
<evidence type="ECO:0000256" key="1">
    <source>
        <dbReference type="ARBA" id="ARBA00022737"/>
    </source>
</evidence>
<dbReference type="AlphaFoldDB" id="A0AAD9W4R3"/>
<dbReference type="PANTHER" id="PTHR24198:SF165">
    <property type="entry name" value="ANKYRIN REPEAT-CONTAINING PROTEIN-RELATED"/>
    <property type="match status" value="1"/>
</dbReference>
<dbReference type="SUPFAM" id="SSF48403">
    <property type="entry name" value="Ankyrin repeat"/>
    <property type="match status" value="1"/>
</dbReference>
<dbReference type="SMART" id="SM00248">
    <property type="entry name" value="ANK"/>
    <property type="match status" value="3"/>
</dbReference>
<proteinExistence type="predicted"/>
<keyword evidence="5" id="KW-1185">Reference proteome</keyword>
<feature type="repeat" description="ANK" evidence="3">
    <location>
        <begin position="56"/>
        <end position="88"/>
    </location>
</feature>
<evidence type="ECO:0008006" key="6">
    <source>
        <dbReference type="Google" id="ProtNLM"/>
    </source>
</evidence>
<gene>
    <name evidence="4" type="ORF">N8I77_003284</name>
</gene>
<dbReference type="InterPro" id="IPR002110">
    <property type="entry name" value="Ankyrin_rpt"/>
</dbReference>
<dbReference type="PROSITE" id="PS50088">
    <property type="entry name" value="ANK_REPEAT"/>
    <property type="match status" value="1"/>
</dbReference>
<dbReference type="PROSITE" id="PS50297">
    <property type="entry name" value="ANK_REP_REGION"/>
    <property type="match status" value="1"/>
</dbReference>
<evidence type="ECO:0000256" key="3">
    <source>
        <dbReference type="PROSITE-ProRule" id="PRU00023"/>
    </source>
</evidence>
<dbReference type="Pfam" id="PF12796">
    <property type="entry name" value="Ank_2"/>
    <property type="match status" value="1"/>
</dbReference>
<dbReference type="EMBL" id="JAUJFL010000002">
    <property type="protein sequence ID" value="KAK2609804.1"/>
    <property type="molecule type" value="Genomic_DNA"/>
</dbReference>
<evidence type="ECO:0000313" key="4">
    <source>
        <dbReference type="EMBL" id="KAK2609804.1"/>
    </source>
</evidence>
<reference evidence="4" key="1">
    <citation type="submission" date="2023-06" db="EMBL/GenBank/DDBJ databases">
        <authorList>
            <person name="Noh H."/>
        </authorList>
    </citation>
    <scope>NUCLEOTIDE SEQUENCE</scope>
    <source>
        <strain evidence="4">DUCC20226</strain>
    </source>
</reference>
<name>A0AAD9W4R3_PHOAM</name>
<sequence>MLLHKGADVNAKNSSGVTPLQMTANQFRSDLSHDHAQVLDLLLQAKALIDERAGAVSRTALHLAVVSGTAHAVKLLLDYGANPRLADKNVNTAIMLAIKGAAKMTNDPEKIEDHVEIMNRLVKRLGPSWAQASNLNGWCAIEAACSGDIELLCTLLVKGGLDPRSKFREGTVMEFARATGMTGVEKQIERYMDSEKATHMSVA</sequence>
<protein>
    <recommendedName>
        <fullName evidence="6">Ankyrin</fullName>
    </recommendedName>
</protein>
<comment type="caution">
    <text evidence="4">The sequence shown here is derived from an EMBL/GenBank/DDBJ whole genome shotgun (WGS) entry which is preliminary data.</text>
</comment>
<keyword evidence="2 3" id="KW-0040">ANK repeat</keyword>
<dbReference type="Proteomes" id="UP001265746">
    <property type="component" value="Unassembled WGS sequence"/>
</dbReference>
<dbReference type="Gene3D" id="1.25.40.20">
    <property type="entry name" value="Ankyrin repeat-containing domain"/>
    <property type="match status" value="1"/>
</dbReference>
<dbReference type="PANTHER" id="PTHR24198">
    <property type="entry name" value="ANKYRIN REPEAT AND PROTEIN KINASE DOMAIN-CONTAINING PROTEIN"/>
    <property type="match status" value="1"/>
</dbReference>